<keyword evidence="6" id="KW-0479">Metal-binding</keyword>
<dbReference type="Proteomes" id="UP000092600">
    <property type="component" value="Unassembled WGS sequence"/>
</dbReference>
<comment type="caution">
    <text evidence="16">The sequence shown here is derived from an EMBL/GenBank/DDBJ whole genome shotgun (WGS) entry which is preliminary data.</text>
</comment>
<dbReference type="EMBL" id="LSRQ01000701">
    <property type="protein sequence ID" value="OAY81231.1"/>
    <property type="molecule type" value="Genomic_DNA"/>
</dbReference>
<comment type="cofactor">
    <cofactor evidence="1">
        <name>Cu cation</name>
        <dbReference type="ChEBI" id="CHEBI:23378"/>
    </cofactor>
</comment>
<dbReference type="AlphaFoldDB" id="A0A199VWB7"/>
<reference evidence="16 17" key="1">
    <citation type="journal article" date="2016" name="DNA Res.">
        <title>The draft genome of MD-2 pineapple using hybrid error correction of long reads.</title>
        <authorList>
            <person name="Redwan R.M."/>
            <person name="Saidin A."/>
            <person name="Kumar S.V."/>
        </authorList>
    </citation>
    <scope>NUCLEOTIDE SEQUENCE [LARGE SCALE GENOMIC DNA]</scope>
    <source>
        <strain evidence="17">cv. MD2</strain>
        <tissue evidence="16">Leaf</tissue>
    </source>
</reference>
<evidence type="ECO:0000256" key="6">
    <source>
        <dbReference type="ARBA" id="ARBA00022723"/>
    </source>
</evidence>
<dbReference type="SUPFAM" id="SSF49503">
    <property type="entry name" value="Cupredoxins"/>
    <property type="match status" value="3"/>
</dbReference>
<feature type="signal peptide" evidence="12">
    <location>
        <begin position="1"/>
        <end position="34"/>
    </location>
</feature>
<keyword evidence="9" id="KW-0472">Membrane</keyword>
<gene>
    <name evidence="16" type="ORF">ACMD2_20780</name>
</gene>
<protein>
    <submittedName>
        <fullName evidence="16">Monocopper oxidase-like protein SKU5</fullName>
    </submittedName>
</protein>
<evidence type="ECO:0000256" key="10">
    <source>
        <dbReference type="ARBA" id="ARBA00023180"/>
    </source>
</evidence>
<dbReference type="Pfam" id="PF00394">
    <property type="entry name" value="Cu-oxidase"/>
    <property type="match status" value="1"/>
</dbReference>
<dbReference type="FunFam" id="2.60.40.420:FF:000023">
    <property type="entry name" value="Monocopper oxidase-like protein SKU5"/>
    <property type="match status" value="1"/>
</dbReference>
<evidence type="ECO:0000256" key="1">
    <source>
        <dbReference type="ARBA" id="ARBA00001935"/>
    </source>
</evidence>
<dbReference type="STRING" id="4615.A0A199VWB7"/>
<keyword evidence="10" id="KW-0325">Glycoprotein</keyword>
<dbReference type="GO" id="GO:0005507">
    <property type="term" value="F:copper ion binding"/>
    <property type="evidence" value="ECO:0007669"/>
    <property type="project" value="InterPro"/>
</dbReference>
<feature type="domain" description="Plastocyanin-like" evidence="15">
    <location>
        <begin position="45"/>
        <end position="155"/>
    </location>
</feature>
<evidence type="ECO:0000256" key="5">
    <source>
        <dbReference type="ARBA" id="ARBA00022622"/>
    </source>
</evidence>
<dbReference type="GO" id="GO:0098552">
    <property type="term" value="C:side of membrane"/>
    <property type="evidence" value="ECO:0007669"/>
    <property type="project" value="UniProtKB-KW"/>
</dbReference>
<dbReference type="InterPro" id="IPR011707">
    <property type="entry name" value="Cu-oxidase-like_N"/>
</dbReference>
<evidence type="ECO:0000256" key="8">
    <source>
        <dbReference type="ARBA" id="ARBA00023008"/>
    </source>
</evidence>
<dbReference type="PANTHER" id="PTHR11709:SF507">
    <property type="entry name" value="PLASTOCYANIN-LIKE DOMAIN-CONTAINING PROTEIN"/>
    <property type="match status" value="1"/>
</dbReference>
<evidence type="ECO:0000313" key="17">
    <source>
        <dbReference type="Proteomes" id="UP000092600"/>
    </source>
</evidence>
<keyword evidence="8" id="KW-0186">Copper</keyword>
<dbReference type="PANTHER" id="PTHR11709">
    <property type="entry name" value="MULTI-COPPER OXIDASE"/>
    <property type="match status" value="1"/>
</dbReference>
<accession>A0A199VWB7</accession>
<dbReference type="Pfam" id="PF07731">
    <property type="entry name" value="Cu-oxidase_2"/>
    <property type="match status" value="1"/>
</dbReference>
<evidence type="ECO:0000313" key="16">
    <source>
        <dbReference type="EMBL" id="OAY81231.1"/>
    </source>
</evidence>
<dbReference type="FunFam" id="2.60.40.420:FF:000016">
    <property type="entry name" value="Monocopper oxidase-like protein"/>
    <property type="match status" value="1"/>
</dbReference>
<dbReference type="Gene3D" id="2.60.40.420">
    <property type="entry name" value="Cupredoxins - blue copper proteins"/>
    <property type="match status" value="3"/>
</dbReference>
<keyword evidence="11" id="KW-0449">Lipoprotein</keyword>
<dbReference type="InterPro" id="IPR008972">
    <property type="entry name" value="Cupredoxin"/>
</dbReference>
<organism evidence="16 17">
    <name type="scientific">Ananas comosus</name>
    <name type="common">Pineapple</name>
    <name type="synonym">Ananas ananas</name>
    <dbReference type="NCBI Taxonomy" id="4615"/>
    <lineage>
        <taxon>Eukaryota</taxon>
        <taxon>Viridiplantae</taxon>
        <taxon>Streptophyta</taxon>
        <taxon>Embryophyta</taxon>
        <taxon>Tracheophyta</taxon>
        <taxon>Spermatophyta</taxon>
        <taxon>Magnoliopsida</taxon>
        <taxon>Liliopsida</taxon>
        <taxon>Poales</taxon>
        <taxon>Bromeliaceae</taxon>
        <taxon>Bromelioideae</taxon>
        <taxon>Ananas</taxon>
    </lineage>
</organism>
<dbReference type="InterPro" id="IPR001117">
    <property type="entry name" value="Cu-oxidase_2nd"/>
</dbReference>
<dbReference type="InterPro" id="IPR034271">
    <property type="entry name" value="CuRO_2_AO-like"/>
</dbReference>
<name>A0A199VWB7_ANACO</name>
<dbReference type="GO" id="GO:0016491">
    <property type="term" value="F:oxidoreductase activity"/>
    <property type="evidence" value="ECO:0007669"/>
    <property type="project" value="InterPro"/>
</dbReference>
<evidence type="ECO:0000256" key="3">
    <source>
        <dbReference type="ARBA" id="ARBA00010609"/>
    </source>
</evidence>
<feature type="domain" description="Plastocyanin-like" evidence="13">
    <location>
        <begin position="168"/>
        <end position="322"/>
    </location>
</feature>
<evidence type="ECO:0000256" key="7">
    <source>
        <dbReference type="ARBA" id="ARBA00022729"/>
    </source>
</evidence>
<dbReference type="CDD" id="cd13872">
    <property type="entry name" value="CuRO_2_AAO_like_1"/>
    <property type="match status" value="1"/>
</dbReference>
<evidence type="ECO:0000259" key="15">
    <source>
        <dbReference type="Pfam" id="PF07732"/>
    </source>
</evidence>
<dbReference type="GO" id="GO:0005886">
    <property type="term" value="C:plasma membrane"/>
    <property type="evidence" value="ECO:0007669"/>
    <property type="project" value="UniProtKB-SubCell"/>
</dbReference>
<dbReference type="Pfam" id="PF07732">
    <property type="entry name" value="Cu-oxidase_3"/>
    <property type="match status" value="1"/>
</dbReference>
<proteinExistence type="inferred from homology"/>
<feature type="chain" id="PRO_5008508480" evidence="12">
    <location>
        <begin position="35"/>
        <end position="601"/>
    </location>
</feature>
<dbReference type="InterPro" id="IPR045087">
    <property type="entry name" value="Cu-oxidase_fam"/>
</dbReference>
<evidence type="ECO:0000256" key="4">
    <source>
        <dbReference type="ARBA" id="ARBA00022475"/>
    </source>
</evidence>
<evidence type="ECO:0000256" key="12">
    <source>
        <dbReference type="SAM" id="SignalP"/>
    </source>
</evidence>
<evidence type="ECO:0000259" key="13">
    <source>
        <dbReference type="Pfam" id="PF00394"/>
    </source>
</evidence>
<evidence type="ECO:0000256" key="9">
    <source>
        <dbReference type="ARBA" id="ARBA00023136"/>
    </source>
</evidence>
<dbReference type="InterPro" id="IPR011706">
    <property type="entry name" value="Cu-oxidase_C"/>
</dbReference>
<comment type="subcellular location">
    <subcellularLocation>
        <location evidence="2">Cell membrane</location>
        <topology evidence="2">Lipid-anchor</topology>
        <topology evidence="2">GPI-anchor</topology>
    </subcellularLocation>
</comment>
<comment type="similarity">
    <text evidence="3">Belongs to the multicopper oxidase family.</text>
</comment>
<feature type="domain" description="Plastocyanin-like" evidence="14">
    <location>
        <begin position="406"/>
        <end position="542"/>
    </location>
</feature>
<evidence type="ECO:0000259" key="14">
    <source>
        <dbReference type="Pfam" id="PF07731"/>
    </source>
</evidence>
<sequence length="601" mass="67165">MSATRSAPAPTSTALAVFASLLLLLLLLVGPTSAGDPYAYFDWDVSYVSAAPLGVKQQVIGVNGQFPGPIVNVSTNWNVVVNVLNDLDEPLLITWHHRKNCWQDGVLGTNCPIPSGWNWTYQFQVKDQIGSFFYFPSLNFHRAAGGYGGIIVNNRDVIAVPFDKPDGDFTVFIGDWYNKDHKDLRKALDDGKSLGMPDGVLINGKGPYRYNKTLVPAGIDYETINVHPGRTYRFRVHNVGISTSLNLRIQNHNMLLVETEGSYTVQQNYTNLDIHVGQSYSFLVTMDQNASSDYYIVASARFVNESLWRRVTGVAILRYSNSRGKASGPLPDPPQDLYDKTYSMNQARSIRWNLSAGAARPNPQGSFRYASINVTQQYLLRNEPPVMINGERRATLNGISYSPPETPLRLADQYTVKGVYTLDFPTRPLKGSPKLARSVINGTYRGFMEIIFQNNDTNVQTYHMDGYAFFVVGMDYGEWTEDSRGTYNKGDGVARCTTQVFPGAWTAILVSLDNVGIWNVRAQNLDTWYLGQEVYVRVVNPEDTNKTELPIPGNALYCGLLQKYQKEQVPHHRVKSSSGIIYAEGKFVILMLFLVAIATFT</sequence>
<keyword evidence="5" id="KW-0336">GPI-anchor</keyword>
<evidence type="ECO:0000256" key="2">
    <source>
        <dbReference type="ARBA" id="ARBA00004609"/>
    </source>
</evidence>
<keyword evidence="4" id="KW-1003">Cell membrane</keyword>
<dbReference type="FunFam" id="2.60.40.420:FF:000012">
    <property type="entry name" value="Monocopper oxidase-like protein"/>
    <property type="match status" value="1"/>
</dbReference>
<evidence type="ECO:0000256" key="11">
    <source>
        <dbReference type="ARBA" id="ARBA00023288"/>
    </source>
</evidence>
<keyword evidence="7 12" id="KW-0732">Signal</keyword>